<name>A0A1B2AGD8_9SPHN</name>
<dbReference type="OrthoDB" id="9765258at2"/>
<dbReference type="RefSeq" id="WP_084001842.1">
    <property type="nucleotide sequence ID" value="NZ_CP016591.1"/>
</dbReference>
<accession>A0A1B2AGD8</accession>
<feature type="transmembrane region" description="Helical" evidence="1">
    <location>
        <begin position="149"/>
        <end position="170"/>
    </location>
</feature>
<keyword evidence="1" id="KW-1133">Transmembrane helix</keyword>
<dbReference type="EMBL" id="CP016591">
    <property type="protein sequence ID" value="ANY21214.1"/>
    <property type="molecule type" value="Genomic_DNA"/>
</dbReference>
<feature type="transmembrane region" description="Helical" evidence="1">
    <location>
        <begin position="226"/>
        <end position="244"/>
    </location>
</feature>
<organism evidence="2 3">
    <name type="scientific">Tsuneonella dongtanensis</name>
    <dbReference type="NCBI Taxonomy" id="692370"/>
    <lineage>
        <taxon>Bacteria</taxon>
        <taxon>Pseudomonadati</taxon>
        <taxon>Pseudomonadota</taxon>
        <taxon>Alphaproteobacteria</taxon>
        <taxon>Sphingomonadales</taxon>
        <taxon>Erythrobacteraceae</taxon>
        <taxon>Tsuneonella</taxon>
    </lineage>
</organism>
<feature type="transmembrane region" description="Helical" evidence="1">
    <location>
        <begin position="293"/>
        <end position="315"/>
    </location>
</feature>
<gene>
    <name evidence="2" type="ORF">A6F68_02724</name>
</gene>
<sequence length="372" mass="39767">MTQPDLVAMTGARGTEALEEARRTLQICNACRYCEGYCAVFPAMTRRRAFLDADIIHLANLCHGCRDCFHACQYAPPHEFAINAPRTFAEVRLDSYRTSSPAPAFAFARPYIFALLVSCLAVAATEALRRIFGGDVSGRGFYAVLGRDAMISFGMIVATASAIGLLAAVWRYRMLVSTANLTRPSPANWLSAVRDAATLRNLGGGGVGCNDADETFGQRRRVLHHLMAGGFTACFAATSVGAYYDHFLGWQAPYPLLSAPGVLGTVGGLAIIAGTVGLLWLKRVEMSEPTSQGMNAIDHVTLLLLLTVAVTGLALRGSADGAMLTSMVVLHLGSVAAFLVILPIGKFVHAPLRLMALARDAEERSKVDQSAI</sequence>
<evidence type="ECO:0000313" key="2">
    <source>
        <dbReference type="EMBL" id="ANY21214.1"/>
    </source>
</evidence>
<dbReference type="InterPro" id="IPR036197">
    <property type="entry name" value="NarG-like_sf"/>
</dbReference>
<feature type="transmembrane region" description="Helical" evidence="1">
    <location>
        <begin position="111"/>
        <end position="129"/>
    </location>
</feature>
<dbReference type="STRING" id="692370.A6F68_02724"/>
<protein>
    <recommendedName>
        <fullName evidence="4">Tricarballylate utilization protein B</fullName>
    </recommendedName>
</protein>
<reference evidence="2 3" key="1">
    <citation type="submission" date="2016-07" db="EMBL/GenBank/DDBJ databases">
        <title>Complete genome sequence of Altererythrobacter dongtanensis KCTC 22672, a type strain with esterase isolated from tidal flat.</title>
        <authorList>
            <person name="Cheng H."/>
            <person name="Wu Y.-H."/>
            <person name="Zhou P."/>
            <person name="Huo Y.-Y."/>
            <person name="Wang C.-S."/>
            <person name="Xu X.-W."/>
        </authorList>
    </citation>
    <scope>NUCLEOTIDE SEQUENCE [LARGE SCALE GENOMIC DNA]</scope>
    <source>
        <strain evidence="2 3">KCTC 22672</strain>
    </source>
</reference>
<dbReference type="SUPFAM" id="SSF103501">
    <property type="entry name" value="Respiratory nitrate reductase 1 gamma chain"/>
    <property type="match status" value="1"/>
</dbReference>
<dbReference type="KEGG" id="ado:A6F68_02724"/>
<proteinExistence type="predicted"/>
<dbReference type="Proteomes" id="UP000092932">
    <property type="component" value="Chromosome"/>
</dbReference>
<dbReference type="Gene3D" id="1.20.950.20">
    <property type="entry name" value="Transmembrane di-heme cytochromes, Chain C"/>
    <property type="match status" value="1"/>
</dbReference>
<evidence type="ECO:0000313" key="3">
    <source>
        <dbReference type="Proteomes" id="UP000092932"/>
    </source>
</evidence>
<keyword evidence="1" id="KW-0812">Transmembrane</keyword>
<evidence type="ECO:0000256" key="1">
    <source>
        <dbReference type="SAM" id="Phobius"/>
    </source>
</evidence>
<dbReference type="AlphaFoldDB" id="A0A1B2AGD8"/>
<feature type="transmembrane region" description="Helical" evidence="1">
    <location>
        <begin position="321"/>
        <end position="345"/>
    </location>
</feature>
<evidence type="ECO:0008006" key="4">
    <source>
        <dbReference type="Google" id="ProtNLM"/>
    </source>
</evidence>
<dbReference type="InterPro" id="IPR012830">
    <property type="entry name" value="Citrate_utilization_prot_B"/>
</dbReference>
<keyword evidence="1" id="KW-0472">Membrane</keyword>
<feature type="transmembrane region" description="Helical" evidence="1">
    <location>
        <begin position="256"/>
        <end position="281"/>
    </location>
</feature>
<dbReference type="NCBIfam" id="TIGR02484">
    <property type="entry name" value="CitB"/>
    <property type="match status" value="1"/>
</dbReference>
<dbReference type="PATRIC" id="fig|692370.5.peg.2733"/>
<keyword evidence="3" id="KW-1185">Reference proteome</keyword>